<dbReference type="AlphaFoldDB" id="A0A1W6YH32"/>
<name>A0A1W6YH32_9BORD</name>
<evidence type="ECO:0000256" key="4">
    <source>
        <dbReference type="ARBA" id="ARBA00022801"/>
    </source>
</evidence>
<dbReference type="NCBIfam" id="NF004079">
    <property type="entry name" value="PRK05584.1"/>
    <property type="match status" value="1"/>
</dbReference>
<dbReference type="PANTHER" id="PTHR46832:SF1">
    <property type="entry name" value="5'-METHYLTHIOADENOSINE_S-ADENOSYLHOMOCYSTEINE NUCLEOSIDASE"/>
    <property type="match status" value="1"/>
</dbReference>
<evidence type="ECO:0000313" key="7">
    <source>
        <dbReference type="EMBL" id="ARP79823.1"/>
    </source>
</evidence>
<dbReference type="RefSeq" id="WP_086063056.1">
    <property type="nucleotide sequence ID" value="NZ_CP021108.1"/>
</dbReference>
<dbReference type="Gene3D" id="3.40.50.1580">
    <property type="entry name" value="Nucleoside phosphorylase domain"/>
    <property type="match status" value="1"/>
</dbReference>
<reference evidence="7 8" key="1">
    <citation type="submission" date="2017-05" db="EMBL/GenBank/DDBJ databases">
        <title>Complete and WGS of Bordetella genogroups.</title>
        <authorList>
            <person name="Spilker T."/>
            <person name="LiPuma J."/>
        </authorList>
    </citation>
    <scope>NUCLEOTIDE SEQUENCE [LARGE SCALE GENOMIC DNA]</scope>
    <source>
        <strain evidence="7 8">AU19157</strain>
    </source>
</reference>
<dbReference type="SUPFAM" id="SSF53167">
    <property type="entry name" value="Purine and uridine phosphorylases"/>
    <property type="match status" value="1"/>
</dbReference>
<dbReference type="UniPathway" id="UPA00904">
    <property type="reaction ID" value="UER00871"/>
</dbReference>
<accession>A0A1W6YH32</accession>
<proteinExistence type="predicted"/>
<dbReference type="GO" id="GO:0005829">
    <property type="term" value="C:cytosol"/>
    <property type="evidence" value="ECO:0007669"/>
    <property type="project" value="TreeGrafter"/>
</dbReference>
<keyword evidence="4" id="KW-0378">Hydrolase</keyword>
<evidence type="ECO:0000256" key="1">
    <source>
        <dbReference type="ARBA" id="ARBA00004945"/>
    </source>
</evidence>
<dbReference type="InterPro" id="IPR000845">
    <property type="entry name" value="Nucleoside_phosphorylase_d"/>
</dbReference>
<evidence type="ECO:0000256" key="5">
    <source>
        <dbReference type="ARBA" id="ARBA00023167"/>
    </source>
</evidence>
<dbReference type="NCBIfam" id="TIGR01704">
    <property type="entry name" value="MTA_SAH-Nsdase"/>
    <property type="match status" value="1"/>
</dbReference>
<comment type="pathway">
    <text evidence="1">Amino-acid biosynthesis; L-methionine biosynthesis via salvage pathway; S-methyl-5-thio-alpha-D-ribose 1-phosphate from S-methyl-5'-thioadenosine (hydrolase route): step 1/2.</text>
</comment>
<dbReference type="InterPro" id="IPR010049">
    <property type="entry name" value="MTA_SAH_Nsdase"/>
</dbReference>
<dbReference type="EC" id="3.2.2.9" evidence="2"/>
<sequence length="256" mass="26717">MSPAPLGIMAALHDEIAGLLAHMGPGAACRRIGMRDYYVGDLYGQPCVVVLARIGKVAAAATAVTLIREFDVRAVLFTGLAGGVAPGVNVGDVVIADALLHHDLDARPLFPQYEVPLLGVSRLPTDARMNGVLAQCAADYLALALGRDVDAATRDLFAIGAPMLHRGLIASGDRFISDADTAGGVAHALPDALCVEMEGAAVAQVCHEYDIPCSVLRTISDRADIAAPVDFAGFLTHIASHYSNGIVSRFIEAYTG</sequence>
<dbReference type="GO" id="GO:0008930">
    <property type="term" value="F:methylthioadenosine nucleosidase activity"/>
    <property type="evidence" value="ECO:0007669"/>
    <property type="project" value="InterPro"/>
</dbReference>
<dbReference type="Pfam" id="PF01048">
    <property type="entry name" value="PNP_UDP_1"/>
    <property type="match status" value="1"/>
</dbReference>
<protein>
    <recommendedName>
        <fullName evidence="2">adenosylhomocysteine nucleosidase</fullName>
        <ecNumber evidence="2">3.2.2.9</ecNumber>
    </recommendedName>
</protein>
<evidence type="ECO:0000256" key="2">
    <source>
        <dbReference type="ARBA" id="ARBA00011974"/>
    </source>
</evidence>
<dbReference type="GO" id="GO:0019509">
    <property type="term" value="P:L-methionine salvage from methylthioadenosine"/>
    <property type="evidence" value="ECO:0007669"/>
    <property type="project" value="UniProtKB-UniPathway"/>
</dbReference>
<gene>
    <name evidence="7" type="ORF">CAL12_02590</name>
</gene>
<dbReference type="CDD" id="cd09008">
    <property type="entry name" value="MTAN"/>
    <property type="match status" value="1"/>
</dbReference>
<feature type="domain" description="Nucleoside phosphorylase" evidence="6">
    <location>
        <begin position="6"/>
        <end position="251"/>
    </location>
</feature>
<keyword evidence="3" id="KW-0028">Amino-acid biosynthesis</keyword>
<evidence type="ECO:0000259" key="6">
    <source>
        <dbReference type="Pfam" id="PF01048"/>
    </source>
</evidence>
<keyword evidence="5" id="KW-0486">Methionine biosynthesis</keyword>
<dbReference type="EMBL" id="CP021108">
    <property type="protein sequence ID" value="ARP79823.1"/>
    <property type="molecule type" value="Genomic_DNA"/>
</dbReference>
<dbReference type="InterPro" id="IPR035994">
    <property type="entry name" value="Nucleoside_phosphorylase_sf"/>
</dbReference>
<dbReference type="KEGG" id="bgv:CAL12_02590"/>
<organism evidence="7 8">
    <name type="scientific">Bordetella genomosp. 8</name>
    <dbReference type="NCBI Taxonomy" id="1416806"/>
    <lineage>
        <taxon>Bacteria</taxon>
        <taxon>Pseudomonadati</taxon>
        <taxon>Pseudomonadota</taxon>
        <taxon>Betaproteobacteria</taxon>
        <taxon>Burkholderiales</taxon>
        <taxon>Alcaligenaceae</taxon>
        <taxon>Bordetella</taxon>
    </lineage>
</organism>
<dbReference type="PANTHER" id="PTHR46832">
    <property type="entry name" value="5'-METHYLTHIOADENOSINE/S-ADENOSYLHOMOCYSTEINE NUCLEOSIDASE"/>
    <property type="match status" value="1"/>
</dbReference>
<dbReference type="GO" id="GO:0009164">
    <property type="term" value="P:nucleoside catabolic process"/>
    <property type="evidence" value="ECO:0007669"/>
    <property type="project" value="InterPro"/>
</dbReference>
<dbReference type="GO" id="GO:0008782">
    <property type="term" value="F:adenosylhomocysteine nucleosidase activity"/>
    <property type="evidence" value="ECO:0007669"/>
    <property type="project" value="UniProtKB-EC"/>
</dbReference>
<dbReference type="OrthoDB" id="9792278at2"/>
<dbReference type="STRING" id="1416806.CAL12_02590"/>
<dbReference type="GO" id="GO:0019284">
    <property type="term" value="P:L-methionine salvage from S-adenosylmethionine"/>
    <property type="evidence" value="ECO:0007669"/>
    <property type="project" value="TreeGrafter"/>
</dbReference>
<dbReference type="Proteomes" id="UP000194151">
    <property type="component" value="Chromosome"/>
</dbReference>
<keyword evidence="8" id="KW-1185">Reference proteome</keyword>
<evidence type="ECO:0000256" key="3">
    <source>
        <dbReference type="ARBA" id="ARBA00022605"/>
    </source>
</evidence>
<evidence type="ECO:0000313" key="8">
    <source>
        <dbReference type="Proteomes" id="UP000194151"/>
    </source>
</evidence>